<dbReference type="InterPro" id="IPR001597">
    <property type="entry name" value="ArAA_b-elim_lyase/Thr_aldolase"/>
</dbReference>
<dbReference type="InterPro" id="IPR015422">
    <property type="entry name" value="PyrdxlP-dep_Trfase_small"/>
</dbReference>
<feature type="domain" description="Aromatic amino acid beta-eliminating lyase/threonine aldolase" evidence="8">
    <location>
        <begin position="643"/>
        <end position="928"/>
    </location>
</feature>
<sequence length="1007" mass="110575">MSSVTMQGSSANGVPPPLPVPIEATFLIVGAGPAGASLACFLASHGLRGVLVAAAPGTAKEPRAHITNAAALECLRDIGLEAEALKQATPSECMQHTRWCRSMAGEEFGRIYSWGNQPDRKGEYDEASPCRHVDIPQTVLEPILVKRASHSNISVRFDTSFVEYERESAHGPITSTVKDNLTGQTYQIRTKYLFGCDGARSQVMKQLDIPLMKAQGQGLALNVLAEVDLTEQVKTRTGNLHVIYTPEIEHPPWGWSCILRMVKPWTEWMFIVLPEPGFENSKVRPSNEEYEKRMREFIGDDSIPIKILDASKWYINEIVAEYYSDGNIFCLGDAVHRHPPFNGLGSNTCVQDAFNLAWKVALVEKGVAEPSLLDSFSSERQPIGAGIIKRANQGLRDHHAVWEALGVLPKDVEERKRQHEELKAPTPQGRARRKRLRAAIDHTAHEFGGIGIEMNQLYQSDAIYTLDEKEPRRPFPKDEVLQYGISTYPGSRLPHAWLNKRCPVNPISTIDLAGHGRFCVLTGVGGDAWKAAASAAGKQLGLEINAYSIGWCQDYEDVYGDWEKKREIDEDGCLLLRPDRVVAWRSMEAQDDAAAALIKVLRAILVRRLTMAATDSKPKGHANDVNGFHSNNWDTTTPISAFDFRSDTITTPNSRMLEAIAATTLADDVFQEDPTTNELEQLITRLTGKEAALFVLSGTMGNQVAIRTHLTGPPHGVVADHRAHIIEWEAGGVASLSGAMCKGVIPSNGKYLTLEDVQKAVDLRDDIHGCPTKLISLENTLGGVIYPLDEIRRISAWAREHKIIMHLDGARLWEAVAAGSGSLVDYCACFDSVSLCFSKGLGAPVGSMIVGTKAFRERSRWIRKMIGGGIRQAGVLTAAARVAVEDTFLGGKLQVCHERARQIAALWKSYGGKTSHPVETNMVWLDVESAGLPIDKFIELGQKAGLRLLGGRLVVHHQIGEAAIERLDNLFQAIFKGKELHGVVEFSASSLKSAIDPEREGQGHSYG</sequence>
<dbReference type="FunFam" id="3.40.640.10:FF:000030">
    <property type="entry name" value="Low-specificity L-threonine aldolase"/>
    <property type="match status" value="1"/>
</dbReference>
<dbReference type="GO" id="GO:0005829">
    <property type="term" value="C:cytosol"/>
    <property type="evidence" value="ECO:0007669"/>
    <property type="project" value="TreeGrafter"/>
</dbReference>
<keyword evidence="7" id="KW-0456">Lyase</keyword>
<dbReference type="Proteomes" id="UP000237631">
    <property type="component" value="Unassembled WGS sequence"/>
</dbReference>
<protein>
    <recommendedName>
        <fullName evidence="12">FAD-binding domain-containing protein</fullName>
    </recommendedName>
</protein>
<keyword evidence="3" id="KW-0285">Flavoprotein</keyword>
<gene>
    <name evidence="10" type="ORF">CBER1_01196</name>
</gene>
<dbReference type="AlphaFoldDB" id="A0A2S6CIQ7"/>
<evidence type="ECO:0000256" key="6">
    <source>
        <dbReference type="ARBA" id="ARBA00023002"/>
    </source>
</evidence>
<evidence type="ECO:0000256" key="3">
    <source>
        <dbReference type="ARBA" id="ARBA00022630"/>
    </source>
</evidence>
<dbReference type="EMBL" id="PNEN01000366">
    <property type="protein sequence ID" value="PPJ59607.1"/>
    <property type="molecule type" value="Genomic_DNA"/>
</dbReference>
<comment type="cofactor">
    <cofactor evidence="1">
        <name>pyridoxal 5'-phosphate</name>
        <dbReference type="ChEBI" id="CHEBI:597326"/>
    </cofactor>
</comment>
<keyword evidence="6" id="KW-0560">Oxidoreductase</keyword>
<name>A0A2S6CIQ7_9PEZI</name>
<dbReference type="Pfam" id="PF21274">
    <property type="entry name" value="Rng_hyd_C"/>
    <property type="match status" value="1"/>
</dbReference>
<reference evidence="11" key="1">
    <citation type="journal article" date="2017" name="bioRxiv">
        <title>Conservation of a gene cluster reveals novel cercosporin biosynthetic mechanisms and extends production to the genus Colletotrichum.</title>
        <authorList>
            <person name="de Jonge R."/>
            <person name="Ebert M.K."/>
            <person name="Huitt-Roehl C.R."/>
            <person name="Pal P."/>
            <person name="Suttle J.C."/>
            <person name="Spanner R.E."/>
            <person name="Neubauer J.D."/>
            <person name="Jurick W.M.II."/>
            <person name="Stott K.A."/>
            <person name="Secor G.A."/>
            <person name="Thomma B.P.H.J."/>
            <person name="Van de Peer Y."/>
            <person name="Townsend C.A."/>
            <person name="Bolton M.D."/>
        </authorList>
    </citation>
    <scope>NUCLEOTIDE SEQUENCE [LARGE SCALE GENOMIC DNA]</scope>
    <source>
        <strain evidence="11">CBS538.71</strain>
    </source>
</reference>
<feature type="domain" description="FAD-binding" evidence="9">
    <location>
        <begin position="25"/>
        <end position="390"/>
    </location>
</feature>
<dbReference type="CDD" id="cd06502">
    <property type="entry name" value="TA_like"/>
    <property type="match status" value="1"/>
</dbReference>
<evidence type="ECO:0000259" key="8">
    <source>
        <dbReference type="Pfam" id="PF01212"/>
    </source>
</evidence>
<keyword evidence="11" id="KW-1185">Reference proteome</keyword>
<dbReference type="InterPro" id="IPR015421">
    <property type="entry name" value="PyrdxlP-dep_Trfase_major"/>
</dbReference>
<evidence type="ECO:0000256" key="1">
    <source>
        <dbReference type="ARBA" id="ARBA00001933"/>
    </source>
</evidence>
<dbReference type="InterPro" id="IPR036188">
    <property type="entry name" value="FAD/NAD-bd_sf"/>
</dbReference>
<keyword evidence="4" id="KW-0274">FAD</keyword>
<dbReference type="SUPFAM" id="SSF53383">
    <property type="entry name" value="PLP-dependent transferases"/>
    <property type="match status" value="1"/>
</dbReference>
<evidence type="ECO:0000259" key="9">
    <source>
        <dbReference type="Pfam" id="PF01494"/>
    </source>
</evidence>
<keyword evidence="5" id="KW-0663">Pyridoxal phosphate</keyword>
<dbReference type="GO" id="GO:0006545">
    <property type="term" value="P:glycine biosynthetic process"/>
    <property type="evidence" value="ECO:0007669"/>
    <property type="project" value="TreeGrafter"/>
</dbReference>
<comment type="caution">
    <text evidence="10">The sequence shown here is derived from an EMBL/GenBank/DDBJ whole genome shotgun (WGS) entry which is preliminary data.</text>
</comment>
<dbReference type="GO" id="GO:0008732">
    <property type="term" value="F:L-allo-threonine aldolase activity"/>
    <property type="evidence" value="ECO:0007669"/>
    <property type="project" value="TreeGrafter"/>
</dbReference>
<dbReference type="InterPro" id="IPR002938">
    <property type="entry name" value="FAD-bd"/>
</dbReference>
<dbReference type="SUPFAM" id="SSF51905">
    <property type="entry name" value="FAD/NAD(P)-binding domain"/>
    <property type="match status" value="1"/>
</dbReference>
<evidence type="ECO:0000256" key="7">
    <source>
        <dbReference type="ARBA" id="ARBA00023239"/>
    </source>
</evidence>
<comment type="similarity">
    <text evidence="2">Belongs to the threonine aldolase family.</text>
</comment>
<dbReference type="InterPro" id="IPR023603">
    <property type="entry name" value="Low_specificity_L-TA-like"/>
</dbReference>
<dbReference type="GO" id="GO:0016491">
    <property type="term" value="F:oxidoreductase activity"/>
    <property type="evidence" value="ECO:0007669"/>
    <property type="project" value="UniProtKB-KW"/>
</dbReference>
<dbReference type="Gene3D" id="3.40.30.120">
    <property type="match status" value="1"/>
</dbReference>
<dbReference type="PRINTS" id="PR00420">
    <property type="entry name" value="RNGMNOXGNASE"/>
</dbReference>
<dbReference type="GO" id="GO:0006567">
    <property type="term" value="P:L-threonine catabolic process"/>
    <property type="evidence" value="ECO:0007669"/>
    <property type="project" value="TreeGrafter"/>
</dbReference>
<organism evidence="10 11">
    <name type="scientific">Cercospora berteroae</name>
    <dbReference type="NCBI Taxonomy" id="357750"/>
    <lineage>
        <taxon>Eukaryota</taxon>
        <taxon>Fungi</taxon>
        <taxon>Dikarya</taxon>
        <taxon>Ascomycota</taxon>
        <taxon>Pezizomycotina</taxon>
        <taxon>Dothideomycetes</taxon>
        <taxon>Dothideomycetidae</taxon>
        <taxon>Mycosphaerellales</taxon>
        <taxon>Mycosphaerellaceae</taxon>
        <taxon>Cercospora</taxon>
    </lineage>
</organism>
<evidence type="ECO:0000256" key="5">
    <source>
        <dbReference type="ARBA" id="ARBA00022898"/>
    </source>
</evidence>
<evidence type="ECO:0000313" key="10">
    <source>
        <dbReference type="EMBL" id="PPJ59607.1"/>
    </source>
</evidence>
<dbReference type="PANTHER" id="PTHR48097">
    <property type="entry name" value="L-THREONINE ALDOLASE-RELATED"/>
    <property type="match status" value="1"/>
</dbReference>
<evidence type="ECO:0000256" key="4">
    <source>
        <dbReference type="ARBA" id="ARBA00022827"/>
    </source>
</evidence>
<dbReference type="NCBIfam" id="NF041359">
    <property type="entry name" value="GntG_guanitoxin"/>
    <property type="match status" value="1"/>
</dbReference>
<dbReference type="OrthoDB" id="2690153at2759"/>
<dbReference type="Pfam" id="PF01212">
    <property type="entry name" value="Beta_elim_lyase"/>
    <property type="match status" value="1"/>
</dbReference>
<evidence type="ECO:0000313" key="11">
    <source>
        <dbReference type="Proteomes" id="UP000237631"/>
    </source>
</evidence>
<dbReference type="InterPro" id="IPR015424">
    <property type="entry name" value="PyrdxlP-dep_Trfase"/>
</dbReference>
<dbReference type="STRING" id="357750.A0A2S6CIQ7"/>
<dbReference type="Gene3D" id="3.90.1150.10">
    <property type="entry name" value="Aspartate Aminotransferase, domain 1"/>
    <property type="match status" value="1"/>
</dbReference>
<evidence type="ECO:0000256" key="2">
    <source>
        <dbReference type="ARBA" id="ARBA00006966"/>
    </source>
</evidence>
<proteinExistence type="inferred from homology"/>
<dbReference type="Gene3D" id="3.50.50.60">
    <property type="entry name" value="FAD/NAD(P)-binding domain"/>
    <property type="match status" value="1"/>
</dbReference>
<dbReference type="PANTHER" id="PTHR48097:SF9">
    <property type="entry name" value="L-THREONINE ALDOLASE"/>
    <property type="match status" value="1"/>
</dbReference>
<dbReference type="Pfam" id="PF01494">
    <property type="entry name" value="FAD_binding_3"/>
    <property type="match status" value="1"/>
</dbReference>
<dbReference type="Gene3D" id="3.30.9.10">
    <property type="entry name" value="D-Amino Acid Oxidase, subunit A, domain 2"/>
    <property type="match status" value="1"/>
</dbReference>
<evidence type="ECO:0008006" key="12">
    <source>
        <dbReference type="Google" id="ProtNLM"/>
    </source>
</evidence>
<accession>A0A2S6CIQ7</accession>
<dbReference type="GO" id="GO:0071949">
    <property type="term" value="F:FAD binding"/>
    <property type="evidence" value="ECO:0007669"/>
    <property type="project" value="InterPro"/>
</dbReference>
<dbReference type="Gene3D" id="3.40.640.10">
    <property type="entry name" value="Type I PLP-dependent aspartate aminotransferase-like (Major domain)"/>
    <property type="match status" value="1"/>
</dbReference>